<gene>
    <name evidence="6" type="ORF">PPERSA_07760</name>
</gene>
<dbReference type="SMART" id="SM00220">
    <property type="entry name" value="S_TKc"/>
    <property type="match status" value="1"/>
</dbReference>
<evidence type="ECO:0000256" key="3">
    <source>
        <dbReference type="ARBA" id="ARBA00022777"/>
    </source>
</evidence>
<evidence type="ECO:0000259" key="5">
    <source>
        <dbReference type="PROSITE" id="PS50011"/>
    </source>
</evidence>
<dbReference type="InterPro" id="IPR008271">
    <property type="entry name" value="Ser/Thr_kinase_AS"/>
</dbReference>
<dbReference type="InterPro" id="IPR000719">
    <property type="entry name" value="Prot_kinase_dom"/>
</dbReference>
<keyword evidence="4" id="KW-0067">ATP-binding</keyword>
<reference evidence="6 7" key="1">
    <citation type="journal article" date="2015" name="Sci. Rep.">
        <title>Genome of the facultative scuticociliatosis pathogen Pseudocohnilembus persalinus provides insight into its virulence through horizontal gene transfer.</title>
        <authorList>
            <person name="Xiong J."/>
            <person name="Wang G."/>
            <person name="Cheng J."/>
            <person name="Tian M."/>
            <person name="Pan X."/>
            <person name="Warren A."/>
            <person name="Jiang C."/>
            <person name="Yuan D."/>
            <person name="Miao W."/>
        </authorList>
    </citation>
    <scope>NUCLEOTIDE SEQUENCE [LARGE SCALE GENOMIC DNA]</scope>
    <source>
        <strain evidence="6">36N120E</strain>
    </source>
</reference>
<comment type="caution">
    <text evidence="6">The sequence shown here is derived from an EMBL/GenBank/DDBJ whole genome shotgun (WGS) entry which is preliminary data.</text>
</comment>
<dbReference type="PANTHER" id="PTHR24348:SF22">
    <property type="entry name" value="NON-SPECIFIC SERINE_THREONINE PROTEIN KINASE"/>
    <property type="match status" value="1"/>
</dbReference>
<dbReference type="OrthoDB" id="312177at2759"/>
<name>A0A0V0R9U6_PSEPJ</name>
<protein>
    <submittedName>
        <fullName evidence="6">Protein kinase-like domain</fullName>
    </submittedName>
</protein>
<keyword evidence="7" id="KW-1185">Reference proteome</keyword>
<dbReference type="GO" id="GO:0005524">
    <property type="term" value="F:ATP binding"/>
    <property type="evidence" value="ECO:0007669"/>
    <property type="project" value="UniProtKB-KW"/>
</dbReference>
<proteinExistence type="predicted"/>
<sequence>MGLKEIHRLRIIHRDLKPQNFLLKDDHIKIADFGCSKLLKEQQFTFSNVGSPAYSAPEILSNKPYNISCDIYSLGVILYQFVTGVLPFQDSKTNSIPQLLENIKKQELSFKNCKGQQINSISPDTKNLIQQMLKMDPNKRIDIKKLWEETQKIYEKLNNQSRINRFNIPTQIIKHYRPTSVYSTPRQKDLIVQISNYEDKFIPIIPNTDKNYQESKISTCDSENNLSFYFLSKLQICDVFQENILYTDNDEDSKRYSILSLDAIQKQQEEISQQVAQFIEDNYCSRIQILKKIQECLQTIFSNKIPVNIFSPSYFMLKKLFYRYTEFKNDMKEYKNMYNFNNKQNLYSHDLMKSLLKDVQQSLENVQYHLNYVVQSILQYSQENNNKTQEDVEEINKENYDDQSEMTFNKVINIYKNKIQNLAQENSNKKEFYEKHLIEITETLNAEGYLNNINLYE</sequence>
<evidence type="ECO:0000256" key="1">
    <source>
        <dbReference type="ARBA" id="ARBA00022679"/>
    </source>
</evidence>
<evidence type="ECO:0000256" key="2">
    <source>
        <dbReference type="ARBA" id="ARBA00022741"/>
    </source>
</evidence>
<dbReference type="Gene3D" id="1.10.510.10">
    <property type="entry name" value="Transferase(Phosphotransferase) domain 1"/>
    <property type="match status" value="1"/>
</dbReference>
<evidence type="ECO:0000256" key="4">
    <source>
        <dbReference type="ARBA" id="ARBA00022840"/>
    </source>
</evidence>
<dbReference type="GO" id="GO:0010506">
    <property type="term" value="P:regulation of autophagy"/>
    <property type="evidence" value="ECO:0007669"/>
    <property type="project" value="InterPro"/>
</dbReference>
<dbReference type="PANTHER" id="PTHR24348">
    <property type="entry name" value="SERINE/THREONINE-PROTEIN KINASE UNC-51-RELATED"/>
    <property type="match status" value="1"/>
</dbReference>
<feature type="domain" description="Protein kinase" evidence="5">
    <location>
        <begin position="1"/>
        <end position="154"/>
    </location>
</feature>
<dbReference type="GO" id="GO:0016020">
    <property type="term" value="C:membrane"/>
    <property type="evidence" value="ECO:0007669"/>
    <property type="project" value="TreeGrafter"/>
</dbReference>
<dbReference type="Proteomes" id="UP000054937">
    <property type="component" value="Unassembled WGS sequence"/>
</dbReference>
<dbReference type="Pfam" id="PF00069">
    <property type="entry name" value="Pkinase"/>
    <property type="match status" value="1"/>
</dbReference>
<organism evidence="6 7">
    <name type="scientific">Pseudocohnilembus persalinus</name>
    <name type="common">Ciliate</name>
    <dbReference type="NCBI Taxonomy" id="266149"/>
    <lineage>
        <taxon>Eukaryota</taxon>
        <taxon>Sar</taxon>
        <taxon>Alveolata</taxon>
        <taxon>Ciliophora</taxon>
        <taxon>Intramacronucleata</taxon>
        <taxon>Oligohymenophorea</taxon>
        <taxon>Scuticociliatia</taxon>
        <taxon>Philasterida</taxon>
        <taxon>Pseudocohnilembidae</taxon>
        <taxon>Pseudocohnilembus</taxon>
    </lineage>
</organism>
<evidence type="ECO:0000313" key="7">
    <source>
        <dbReference type="Proteomes" id="UP000054937"/>
    </source>
</evidence>
<dbReference type="PROSITE" id="PS00108">
    <property type="entry name" value="PROTEIN_KINASE_ST"/>
    <property type="match status" value="1"/>
</dbReference>
<dbReference type="EMBL" id="LDAU01000003">
    <property type="protein sequence ID" value="KRX11235.1"/>
    <property type="molecule type" value="Genomic_DNA"/>
</dbReference>
<dbReference type="GO" id="GO:0005829">
    <property type="term" value="C:cytosol"/>
    <property type="evidence" value="ECO:0007669"/>
    <property type="project" value="TreeGrafter"/>
</dbReference>
<dbReference type="InParanoid" id="A0A0V0R9U6"/>
<dbReference type="InterPro" id="IPR011009">
    <property type="entry name" value="Kinase-like_dom_sf"/>
</dbReference>
<dbReference type="PROSITE" id="PS50011">
    <property type="entry name" value="PROTEIN_KINASE_DOM"/>
    <property type="match status" value="1"/>
</dbReference>
<keyword evidence="1" id="KW-0808">Transferase</keyword>
<keyword evidence="2" id="KW-0547">Nucleotide-binding</keyword>
<dbReference type="SUPFAM" id="SSF56112">
    <property type="entry name" value="Protein kinase-like (PK-like)"/>
    <property type="match status" value="1"/>
</dbReference>
<accession>A0A0V0R9U6</accession>
<dbReference type="GO" id="GO:0000045">
    <property type="term" value="P:autophagosome assembly"/>
    <property type="evidence" value="ECO:0007669"/>
    <property type="project" value="TreeGrafter"/>
</dbReference>
<dbReference type="AlphaFoldDB" id="A0A0V0R9U6"/>
<dbReference type="GO" id="GO:0000407">
    <property type="term" value="C:phagophore assembly site"/>
    <property type="evidence" value="ECO:0007669"/>
    <property type="project" value="TreeGrafter"/>
</dbReference>
<dbReference type="GO" id="GO:0005776">
    <property type="term" value="C:autophagosome"/>
    <property type="evidence" value="ECO:0007669"/>
    <property type="project" value="TreeGrafter"/>
</dbReference>
<dbReference type="GO" id="GO:0004674">
    <property type="term" value="F:protein serine/threonine kinase activity"/>
    <property type="evidence" value="ECO:0007669"/>
    <property type="project" value="InterPro"/>
</dbReference>
<dbReference type="InterPro" id="IPR045269">
    <property type="entry name" value="Atg1-like"/>
</dbReference>
<evidence type="ECO:0000313" key="6">
    <source>
        <dbReference type="EMBL" id="KRX11235.1"/>
    </source>
</evidence>
<keyword evidence="3 6" id="KW-0418">Kinase</keyword>